<gene>
    <name evidence="2" type="ORF">DSTB1V02_LOCUS7984</name>
</gene>
<sequence length="164" mass="17925">MRHVSKRVMPIDSDIDFVPEYDADYSFDQGEEVEGGAAEFDNESNSDTGAGGNASTSTFAKSESEKLRVEGVSQKIELVSKMLNLDSRHRPSASQILQHMWISNRDHLPSHRLALQDAHLIKGALTATFRAVHESPKAPNLGPVAASALARRRGKSRPKSSSEV</sequence>
<dbReference type="EMBL" id="LR901245">
    <property type="protein sequence ID" value="CAD7248163.1"/>
    <property type="molecule type" value="Genomic_DNA"/>
</dbReference>
<accession>A0A7R8XI68</accession>
<dbReference type="SUPFAM" id="SSF56112">
    <property type="entry name" value="Protein kinase-like (PK-like)"/>
    <property type="match status" value="1"/>
</dbReference>
<feature type="compositionally biased region" description="Polar residues" evidence="1">
    <location>
        <begin position="45"/>
        <end position="61"/>
    </location>
</feature>
<dbReference type="InterPro" id="IPR011009">
    <property type="entry name" value="Kinase-like_dom_sf"/>
</dbReference>
<feature type="compositionally biased region" description="Acidic residues" evidence="1">
    <location>
        <begin position="28"/>
        <end position="44"/>
    </location>
</feature>
<dbReference type="AlphaFoldDB" id="A0A7R8XI68"/>
<name>A0A7R8XI68_9CRUS</name>
<proteinExistence type="predicted"/>
<feature type="region of interest" description="Disordered" evidence="1">
    <location>
        <begin position="135"/>
        <end position="164"/>
    </location>
</feature>
<keyword evidence="3" id="KW-1185">Reference proteome</keyword>
<reference evidence="2" key="1">
    <citation type="submission" date="2020-11" db="EMBL/GenBank/DDBJ databases">
        <authorList>
            <person name="Tran Van P."/>
        </authorList>
    </citation>
    <scope>NUCLEOTIDE SEQUENCE</scope>
</reference>
<feature type="region of interest" description="Disordered" evidence="1">
    <location>
        <begin position="28"/>
        <end position="66"/>
    </location>
</feature>
<dbReference type="Proteomes" id="UP000677054">
    <property type="component" value="Unassembled WGS sequence"/>
</dbReference>
<evidence type="ECO:0000256" key="1">
    <source>
        <dbReference type="SAM" id="MobiDB-lite"/>
    </source>
</evidence>
<evidence type="ECO:0000313" key="2">
    <source>
        <dbReference type="EMBL" id="CAD7248163.1"/>
    </source>
</evidence>
<dbReference type="Gene3D" id="1.10.510.10">
    <property type="entry name" value="Transferase(Phosphotransferase) domain 1"/>
    <property type="match status" value="1"/>
</dbReference>
<organism evidence="2">
    <name type="scientific">Darwinula stevensoni</name>
    <dbReference type="NCBI Taxonomy" id="69355"/>
    <lineage>
        <taxon>Eukaryota</taxon>
        <taxon>Metazoa</taxon>
        <taxon>Ecdysozoa</taxon>
        <taxon>Arthropoda</taxon>
        <taxon>Crustacea</taxon>
        <taxon>Oligostraca</taxon>
        <taxon>Ostracoda</taxon>
        <taxon>Podocopa</taxon>
        <taxon>Podocopida</taxon>
        <taxon>Darwinulocopina</taxon>
        <taxon>Darwinuloidea</taxon>
        <taxon>Darwinulidae</taxon>
        <taxon>Darwinula</taxon>
    </lineage>
</organism>
<evidence type="ECO:0000313" key="3">
    <source>
        <dbReference type="Proteomes" id="UP000677054"/>
    </source>
</evidence>
<dbReference type="EMBL" id="CAJPEV010001728">
    <property type="protein sequence ID" value="CAG0894066.1"/>
    <property type="molecule type" value="Genomic_DNA"/>
</dbReference>
<dbReference type="OrthoDB" id="63267at2759"/>
<protein>
    <submittedName>
        <fullName evidence="2">Uncharacterized protein</fullName>
    </submittedName>
</protein>